<evidence type="ECO:0000313" key="6">
    <source>
        <dbReference type="Proteomes" id="UP000322000"/>
    </source>
</evidence>
<dbReference type="PRINTS" id="PR00722">
    <property type="entry name" value="CHYMOTRYPSIN"/>
</dbReference>
<dbReference type="GO" id="GO:0004252">
    <property type="term" value="F:serine-type endopeptidase activity"/>
    <property type="evidence" value="ECO:0007669"/>
    <property type="project" value="InterPro"/>
</dbReference>
<dbReference type="GO" id="GO:0006508">
    <property type="term" value="P:proteolysis"/>
    <property type="evidence" value="ECO:0007669"/>
    <property type="project" value="UniProtKB-KW"/>
</dbReference>
<dbReference type="Pfam" id="PF00089">
    <property type="entry name" value="Trypsin"/>
    <property type="match status" value="1"/>
</dbReference>
<dbReference type="Gene3D" id="2.40.10.10">
    <property type="entry name" value="Trypsin-like serine proteases"/>
    <property type="match status" value="1"/>
</dbReference>
<feature type="signal peptide" evidence="4">
    <location>
        <begin position="1"/>
        <end position="17"/>
    </location>
</feature>
<dbReference type="InterPro" id="IPR043504">
    <property type="entry name" value="Peptidase_S1_PA_chymotrypsin"/>
</dbReference>
<feature type="domain" description="Peptidase S1" evidence="5">
    <location>
        <begin position="35"/>
        <end position="286"/>
    </location>
</feature>
<gene>
    <name evidence="7" type="primary">LOC113499224</name>
</gene>
<dbReference type="RefSeq" id="XP_026735418.1">
    <property type="nucleotide sequence ID" value="XM_026879617.1"/>
</dbReference>
<evidence type="ECO:0000256" key="2">
    <source>
        <dbReference type="ARBA" id="ARBA00024195"/>
    </source>
</evidence>
<sequence>MLPQIFLLLIIPTFTVEERIITTVKYSTFRVQPTIVHGNPVLKGQIPYIVSIKEPLRRVSKKKKLWANLCGGSIISELKVLTAAHCFEAKHFYYGTHPQLLRVVAGSLQNEIVHTGRTQTTEKAQWRSISKLTLHQEFQFPTHDIALVVVDSKFIFSKTVDYVIPATVKSDYPRTCIAAGFGQTSASPQSPVSKELMWADIYVLSRRQCDIWWEMNMDSFICTNSQGTDVGGGDSGGPLTCYGTLDPKEKRGKDLLVGIVSGKNYDKTTLFTRVSAYKDWMNDGCEKFEASKFVVYSCLSITLFYIRLLILFISRPLG</sequence>
<dbReference type="InterPro" id="IPR051487">
    <property type="entry name" value="Ser/Thr_Proteases_Immune/Dev"/>
</dbReference>
<organism evidence="6 7">
    <name type="scientific">Trichoplusia ni</name>
    <name type="common">Cabbage looper</name>
    <dbReference type="NCBI Taxonomy" id="7111"/>
    <lineage>
        <taxon>Eukaryota</taxon>
        <taxon>Metazoa</taxon>
        <taxon>Ecdysozoa</taxon>
        <taxon>Arthropoda</taxon>
        <taxon>Hexapoda</taxon>
        <taxon>Insecta</taxon>
        <taxon>Pterygota</taxon>
        <taxon>Neoptera</taxon>
        <taxon>Endopterygota</taxon>
        <taxon>Lepidoptera</taxon>
        <taxon>Glossata</taxon>
        <taxon>Ditrysia</taxon>
        <taxon>Noctuoidea</taxon>
        <taxon>Noctuidae</taxon>
        <taxon>Plusiinae</taxon>
        <taxon>Trichoplusia</taxon>
    </lineage>
</organism>
<dbReference type="InterPro" id="IPR001254">
    <property type="entry name" value="Trypsin_dom"/>
</dbReference>
<dbReference type="PROSITE" id="PS50240">
    <property type="entry name" value="TRYPSIN_DOM"/>
    <property type="match status" value="1"/>
</dbReference>
<evidence type="ECO:0000256" key="4">
    <source>
        <dbReference type="SAM" id="SignalP"/>
    </source>
</evidence>
<proteinExistence type="inferred from homology"/>
<dbReference type="InterPro" id="IPR033116">
    <property type="entry name" value="TRYPSIN_SER"/>
</dbReference>
<dbReference type="SUPFAM" id="SSF50494">
    <property type="entry name" value="Trypsin-like serine proteases"/>
    <property type="match status" value="1"/>
</dbReference>
<keyword evidence="1" id="KW-1015">Disulfide bond</keyword>
<evidence type="ECO:0000259" key="5">
    <source>
        <dbReference type="PROSITE" id="PS50240"/>
    </source>
</evidence>
<name>A0A7E5W445_TRINI</name>
<protein>
    <submittedName>
        <fullName evidence="7">Chymotrypsinogen A-like</fullName>
    </submittedName>
</protein>
<dbReference type="InterPro" id="IPR009003">
    <property type="entry name" value="Peptidase_S1_PA"/>
</dbReference>
<dbReference type="GeneID" id="113499224"/>
<evidence type="ECO:0000313" key="7">
    <source>
        <dbReference type="RefSeq" id="XP_026735418.1"/>
    </source>
</evidence>
<dbReference type="InParanoid" id="A0A7E5W445"/>
<dbReference type="PROSITE" id="PS00134">
    <property type="entry name" value="TRYPSIN_HIS"/>
    <property type="match status" value="1"/>
</dbReference>
<dbReference type="InterPro" id="IPR001314">
    <property type="entry name" value="Peptidase_S1A"/>
</dbReference>
<dbReference type="CDD" id="cd00190">
    <property type="entry name" value="Tryp_SPc"/>
    <property type="match status" value="1"/>
</dbReference>
<keyword evidence="3" id="KW-0378">Hydrolase</keyword>
<dbReference type="SMART" id="SM00020">
    <property type="entry name" value="Tryp_SPc"/>
    <property type="match status" value="1"/>
</dbReference>
<keyword evidence="4" id="KW-0732">Signal</keyword>
<keyword evidence="6" id="KW-1185">Reference proteome</keyword>
<keyword evidence="3" id="KW-0645">Protease</keyword>
<comment type="similarity">
    <text evidence="2">Belongs to the peptidase S1 family. CLIP subfamily.</text>
</comment>
<dbReference type="InterPro" id="IPR018114">
    <property type="entry name" value="TRYPSIN_HIS"/>
</dbReference>
<dbReference type="KEGG" id="tnl:113499224"/>
<accession>A0A7E5W445</accession>
<evidence type="ECO:0000256" key="3">
    <source>
        <dbReference type="RuleBase" id="RU363034"/>
    </source>
</evidence>
<keyword evidence="3" id="KW-0720">Serine protease</keyword>
<dbReference type="OrthoDB" id="10061449at2759"/>
<dbReference type="Proteomes" id="UP000322000">
    <property type="component" value="Chromosome 12"/>
</dbReference>
<dbReference type="PANTHER" id="PTHR24256">
    <property type="entry name" value="TRYPTASE-RELATED"/>
    <property type="match status" value="1"/>
</dbReference>
<dbReference type="PROSITE" id="PS00135">
    <property type="entry name" value="TRYPSIN_SER"/>
    <property type="match status" value="1"/>
</dbReference>
<evidence type="ECO:0000256" key="1">
    <source>
        <dbReference type="ARBA" id="ARBA00023157"/>
    </source>
</evidence>
<dbReference type="AlphaFoldDB" id="A0A7E5W445"/>
<dbReference type="FunCoup" id="A0A7E5W445">
    <property type="interactions" value="19"/>
</dbReference>
<feature type="chain" id="PRO_5028981590" evidence="4">
    <location>
        <begin position="18"/>
        <end position="318"/>
    </location>
</feature>
<reference evidence="7" key="1">
    <citation type="submission" date="2025-08" db="UniProtKB">
        <authorList>
            <consortium name="RefSeq"/>
        </authorList>
    </citation>
    <scope>IDENTIFICATION</scope>
</reference>